<dbReference type="SUPFAM" id="SSF161098">
    <property type="entry name" value="MetI-like"/>
    <property type="match status" value="1"/>
</dbReference>
<accession>A0A841U772</accession>
<comment type="caution">
    <text evidence="9">The sequence shown here is derived from an EMBL/GenBank/DDBJ whole genome shotgun (WGS) entry which is preliminary data.</text>
</comment>
<evidence type="ECO:0000256" key="4">
    <source>
        <dbReference type="ARBA" id="ARBA00022692"/>
    </source>
</evidence>
<feature type="domain" description="ABC transmembrane type-1" evidence="8">
    <location>
        <begin position="137"/>
        <end position="318"/>
    </location>
</feature>
<feature type="transmembrane region" description="Helical" evidence="7">
    <location>
        <begin position="243"/>
        <end position="262"/>
    </location>
</feature>
<protein>
    <submittedName>
        <fullName evidence="9">ABC transporter permease subunit</fullName>
    </submittedName>
</protein>
<keyword evidence="3" id="KW-1003">Cell membrane</keyword>
<sequence length="334" mass="36788">MELTRPVKLSAAPGGRTALSAASVAVILLPAALLALALTAHEVLPNKQPVLHSAQYGYLLIVLFGAYALWAIFAFASEGAFRRLRTQAPITALIIGIVGVWELLTLKLDSLPLPYFPSPVKIADALIDDREKLLICTLYSLRLLFLGYLIGAFFGLVTGLLMGWYKQFQYWINPFLRFIGPIPATAWIPVVLLVFPSSFTASLFLIALGTWFPVAVMTWSGIAGVNKSFFEVAKTLGASERYLVFKVAFPAAFPLVFIGLFMGLGTSFVTLVVAEMLGVKAGLGFYITWAQGWAEYYKVYAALLIMAVLFSTIMTLLFKARDRVLIWQKGLIKW</sequence>
<reference evidence="9 10" key="1">
    <citation type="submission" date="2020-08" db="EMBL/GenBank/DDBJ databases">
        <title>Cohnella phylogeny.</title>
        <authorList>
            <person name="Dunlap C."/>
        </authorList>
    </citation>
    <scope>NUCLEOTIDE SEQUENCE [LARGE SCALE GENOMIC DNA]</scope>
    <source>
        <strain evidence="9 10">DSM 25239</strain>
    </source>
</reference>
<keyword evidence="10" id="KW-1185">Reference proteome</keyword>
<feature type="transmembrane region" description="Helical" evidence="7">
    <location>
        <begin position="56"/>
        <end position="76"/>
    </location>
</feature>
<dbReference type="InterPro" id="IPR035906">
    <property type="entry name" value="MetI-like_sf"/>
</dbReference>
<dbReference type="PANTHER" id="PTHR30151">
    <property type="entry name" value="ALKANE SULFONATE ABC TRANSPORTER-RELATED, MEMBRANE SUBUNIT"/>
    <property type="match status" value="1"/>
</dbReference>
<feature type="transmembrane region" description="Helical" evidence="7">
    <location>
        <begin position="21"/>
        <end position="44"/>
    </location>
</feature>
<dbReference type="GO" id="GO:0005886">
    <property type="term" value="C:plasma membrane"/>
    <property type="evidence" value="ECO:0007669"/>
    <property type="project" value="UniProtKB-SubCell"/>
</dbReference>
<feature type="transmembrane region" description="Helical" evidence="7">
    <location>
        <begin position="143"/>
        <end position="163"/>
    </location>
</feature>
<evidence type="ECO:0000313" key="10">
    <source>
        <dbReference type="Proteomes" id="UP000553776"/>
    </source>
</evidence>
<keyword evidence="2 7" id="KW-0813">Transport</keyword>
<dbReference type="Proteomes" id="UP000553776">
    <property type="component" value="Unassembled WGS sequence"/>
</dbReference>
<evidence type="ECO:0000256" key="1">
    <source>
        <dbReference type="ARBA" id="ARBA00004651"/>
    </source>
</evidence>
<feature type="transmembrane region" description="Helical" evidence="7">
    <location>
        <begin position="175"/>
        <end position="195"/>
    </location>
</feature>
<gene>
    <name evidence="9" type="ORF">H7B90_29340</name>
</gene>
<feature type="transmembrane region" description="Helical" evidence="7">
    <location>
        <begin position="201"/>
        <end position="222"/>
    </location>
</feature>
<dbReference type="Pfam" id="PF00528">
    <property type="entry name" value="BPD_transp_1"/>
    <property type="match status" value="1"/>
</dbReference>
<evidence type="ECO:0000256" key="3">
    <source>
        <dbReference type="ARBA" id="ARBA00022475"/>
    </source>
</evidence>
<dbReference type="PROSITE" id="PS50928">
    <property type="entry name" value="ABC_TM1"/>
    <property type="match status" value="1"/>
</dbReference>
<dbReference type="EMBL" id="JACJVR010000129">
    <property type="protein sequence ID" value="MBB6695502.1"/>
    <property type="molecule type" value="Genomic_DNA"/>
</dbReference>
<keyword evidence="4 7" id="KW-0812">Transmembrane</keyword>
<keyword evidence="6 7" id="KW-0472">Membrane</keyword>
<proteinExistence type="inferred from homology"/>
<feature type="transmembrane region" description="Helical" evidence="7">
    <location>
        <begin position="299"/>
        <end position="318"/>
    </location>
</feature>
<feature type="transmembrane region" description="Helical" evidence="7">
    <location>
        <begin position="268"/>
        <end position="287"/>
    </location>
</feature>
<dbReference type="GO" id="GO:0055085">
    <property type="term" value="P:transmembrane transport"/>
    <property type="evidence" value="ECO:0007669"/>
    <property type="project" value="InterPro"/>
</dbReference>
<dbReference type="Gene3D" id="1.10.3720.10">
    <property type="entry name" value="MetI-like"/>
    <property type="match status" value="1"/>
</dbReference>
<name>A0A841U772_9BACL</name>
<keyword evidence="5 7" id="KW-1133">Transmembrane helix</keyword>
<evidence type="ECO:0000313" key="9">
    <source>
        <dbReference type="EMBL" id="MBB6695502.1"/>
    </source>
</evidence>
<evidence type="ECO:0000256" key="7">
    <source>
        <dbReference type="RuleBase" id="RU363032"/>
    </source>
</evidence>
<evidence type="ECO:0000256" key="5">
    <source>
        <dbReference type="ARBA" id="ARBA00022989"/>
    </source>
</evidence>
<comment type="similarity">
    <text evidence="7">Belongs to the binding-protein-dependent transport system permease family.</text>
</comment>
<comment type="subcellular location">
    <subcellularLocation>
        <location evidence="1 7">Cell membrane</location>
        <topology evidence="1 7">Multi-pass membrane protein</topology>
    </subcellularLocation>
</comment>
<dbReference type="InterPro" id="IPR000515">
    <property type="entry name" value="MetI-like"/>
</dbReference>
<dbReference type="AlphaFoldDB" id="A0A841U772"/>
<evidence type="ECO:0000256" key="6">
    <source>
        <dbReference type="ARBA" id="ARBA00023136"/>
    </source>
</evidence>
<dbReference type="RefSeq" id="WP_185139454.1">
    <property type="nucleotide sequence ID" value="NZ_JACJVR010000129.1"/>
</dbReference>
<organism evidence="9 10">
    <name type="scientific">Cohnella xylanilytica</name>
    <dbReference type="NCBI Taxonomy" id="557555"/>
    <lineage>
        <taxon>Bacteria</taxon>
        <taxon>Bacillati</taxon>
        <taxon>Bacillota</taxon>
        <taxon>Bacilli</taxon>
        <taxon>Bacillales</taxon>
        <taxon>Paenibacillaceae</taxon>
        <taxon>Cohnella</taxon>
    </lineage>
</organism>
<evidence type="ECO:0000259" key="8">
    <source>
        <dbReference type="PROSITE" id="PS50928"/>
    </source>
</evidence>
<dbReference type="CDD" id="cd06261">
    <property type="entry name" value="TM_PBP2"/>
    <property type="match status" value="1"/>
</dbReference>
<evidence type="ECO:0000256" key="2">
    <source>
        <dbReference type="ARBA" id="ARBA00022448"/>
    </source>
</evidence>
<dbReference type="PANTHER" id="PTHR30151:SF0">
    <property type="entry name" value="ABC TRANSPORTER PERMEASE PROTEIN MJ0413-RELATED"/>
    <property type="match status" value="1"/>
</dbReference>